<proteinExistence type="predicted"/>
<sequence>MPCNRKAYSEILDLNFEHYFFFSFKGITSLWLLLAGHPLLLELSSHNFHTHFHCNLCTFLLLSSFSYIFNFLLYFVHIRIVSQLFFLL</sequence>
<name>A0A0A8XZC3_ARUDO</name>
<reference evidence="1" key="2">
    <citation type="journal article" date="2015" name="Data Brief">
        <title>Shoot transcriptome of the giant reed, Arundo donax.</title>
        <authorList>
            <person name="Barrero R.A."/>
            <person name="Guerrero F.D."/>
            <person name="Moolhuijzen P."/>
            <person name="Goolsby J.A."/>
            <person name="Tidwell J."/>
            <person name="Bellgard S.E."/>
            <person name="Bellgard M.I."/>
        </authorList>
    </citation>
    <scope>NUCLEOTIDE SEQUENCE</scope>
    <source>
        <tissue evidence="1">Shoot tissue taken approximately 20 cm above the soil surface</tissue>
    </source>
</reference>
<reference evidence="1" key="1">
    <citation type="submission" date="2014-09" db="EMBL/GenBank/DDBJ databases">
        <authorList>
            <person name="Magalhaes I.L.F."/>
            <person name="Oliveira U."/>
            <person name="Santos F.R."/>
            <person name="Vidigal T.H.D.A."/>
            <person name="Brescovit A.D."/>
            <person name="Santos A.J."/>
        </authorList>
    </citation>
    <scope>NUCLEOTIDE SEQUENCE</scope>
    <source>
        <tissue evidence="1">Shoot tissue taken approximately 20 cm above the soil surface</tissue>
    </source>
</reference>
<dbReference type="AlphaFoldDB" id="A0A0A8XZC3"/>
<dbReference type="EMBL" id="GBRH01279875">
    <property type="protein sequence ID" value="JAD18020.1"/>
    <property type="molecule type" value="Transcribed_RNA"/>
</dbReference>
<protein>
    <submittedName>
        <fullName evidence="1">Uncharacterized protein</fullName>
    </submittedName>
</protein>
<accession>A0A0A8XZC3</accession>
<evidence type="ECO:0000313" key="1">
    <source>
        <dbReference type="EMBL" id="JAD18020.1"/>
    </source>
</evidence>
<organism evidence="1">
    <name type="scientific">Arundo donax</name>
    <name type="common">Giant reed</name>
    <name type="synonym">Donax arundinaceus</name>
    <dbReference type="NCBI Taxonomy" id="35708"/>
    <lineage>
        <taxon>Eukaryota</taxon>
        <taxon>Viridiplantae</taxon>
        <taxon>Streptophyta</taxon>
        <taxon>Embryophyta</taxon>
        <taxon>Tracheophyta</taxon>
        <taxon>Spermatophyta</taxon>
        <taxon>Magnoliopsida</taxon>
        <taxon>Liliopsida</taxon>
        <taxon>Poales</taxon>
        <taxon>Poaceae</taxon>
        <taxon>PACMAD clade</taxon>
        <taxon>Arundinoideae</taxon>
        <taxon>Arundineae</taxon>
        <taxon>Arundo</taxon>
    </lineage>
</organism>